<dbReference type="EMBL" id="CZQC01000050">
    <property type="protein sequence ID" value="CUS41658.1"/>
    <property type="molecule type" value="Genomic_DNA"/>
</dbReference>
<keyword evidence="1" id="KW-0449">Lipoprotein</keyword>
<dbReference type="Pfam" id="PF05643">
    <property type="entry name" value="GNA1162-like"/>
    <property type="match status" value="1"/>
</dbReference>
<name>A0A160TDC2_9ZZZZ</name>
<dbReference type="InterPro" id="IPR008517">
    <property type="entry name" value="GNA1162-like"/>
</dbReference>
<sequence length="217" mass="23110">MNYLTRIVTVSILAATALVTGCANKPPYNYEALLAASPRSIVVIPPKNDTVEVDAPYIYLSTISRPLAEKGYYVFPVAMIDNFMKENGLPTPEEMNNVPLDKIYENIGADAVLYVNINQWGQKYNVVSSKAMVSVSMKLVDARTGNLLWDGAASAVKEPGSSGGGLVGMLVSAVANQIVGSISDATPQLARTANQTVLNTPNQGLLNGPYAPTTDTK</sequence>
<dbReference type="PROSITE" id="PS51257">
    <property type="entry name" value="PROKAR_LIPOPROTEIN"/>
    <property type="match status" value="1"/>
</dbReference>
<proteinExistence type="predicted"/>
<dbReference type="Gene3D" id="3.40.50.10610">
    <property type="entry name" value="ABC-type transport auxiliary lipoprotein component"/>
    <property type="match status" value="1"/>
</dbReference>
<protein>
    <submittedName>
        <fullName evidence="1">Lipoprotein, putative</fullName>
    </submittedName>
</protein>
<reference evidence="1" key="1">
    <citation type="submission" date="2015-10" db="EMBL/GenBank/DDBJ databases">
        <authorList>
            <person name="Gilbert D.G."/>
        </authorList>
    </citation>
    <scope>NUCLEOTIDE SEQUENCE</scope>
</reference>
<gene>
    <name evidence="1" type="ORF">MGWOODY_Tha2177</name>
</gene>
<organism evidence="1">
    <name type="scientific">hydrothermal vent metagenome</name>
    <dbReference type="NCBI Taxonomy" id="652676"/>
    <lineage>
        <taxon>unclassified sequences</taxon>
        <taxon>metagenomes</taxon>
        <taxon>ecological metagenomes</taxon>
    </lineage>
</organism>
<accession>A0A160TDC2</accession>
<evidence type="ECO:0000313" key="1">
    <source>
        <dbReference type="EMBL" id="CUS41658.1"/>
    </source>
</evidence>
<dbReference type="AlphaFoldDB" id="A0A160TDC2"/>